<dbReference type="STRING" id="4155.A0A022QKF1"/>
<dbReference type="PANTHER" id="PTHR31072">
    <property type="entry name" value="TRANSCRIPTION FACTOR TCP4-RELATED"/>
    <property type="match status" value="1"/>
</dbReference>
<organism evidence="8 9">
    <name type="scientific">Erythranthe guttata</name>
    <name type="common">Yellow monkey flower</name>
    <name type="synonym">Mimulus guttatus</name>
    <dbReference type="NCBI Taxonomy" id="4155"/>
    <lineage>
        <taxon>Eukaryota</taxon>
        <taxon>Viridiplantae</taxon>
        <taxon>Streptophyta</taxon>
        <taxon>Embryophyta</taxon>
        <taxon>Tracheophyta</taxon>
        <taxon>Spermatophyta</taxon>
        <taxon>Magnoliopsida</taxon>
        <taxon>eudicotyledons</taxon>
        <taxon>Gunneridae</taxon>
        <taxon>Pentapetalae</taxon>
        <taxon>asterids</taxon>
        <taxon>lamiids</taxon>
        <taxon>Lamiales</taxon>
        <taxon>Phrymaceae</taxon>
        <taxon>Erythranthe</taxon>
    </lineage>
</organism>
<accession>A0A022QKF1</accession>
<dbReference type="Pfam" id="PF03634">
    <property type="entry name" value="TCP"/>
    <property type="match status" value="1"/>
</dbReference>
<evidence type="ECO:0000256" key="2">
    <source>
        <dbReference type="ARBA" id="ARBA00023015"/>
    </source>
</evidence>
<evidence type="ECO:0000256" key="4">
    <source>
        <dbReference type="ARBA" id="ARBA00023163"/>
    </source>
</evidence>
<keyword evidence="5" id="KW-0539">Nucleus</keyword>
<feature type="compositionally biased region" description="Polar residues" evidence="6">
    <location>
        <begin position="1"/>
        <end position="15"/>
    </location>
</feature>
<dbReference type="InterPro" id="IPR017887">
    <property type="entry name" value="TF_TCP_subgr"/>
</dbReference>
<feature type="region of interest" description="Disordered" evidence="6">
    <location>
        <begin position="1"/>
        <end position="88"/>
    </location>
</feature>
<dbReference type="GO" id="GO:2000032">
    <property type="term" value="P:regulation of secondary shoot formation"/>
    <property type="evidence" value="ECO:0000318"/>
    <property type="project" value="GO_Central"/>
</dbReference>
<evidence type="ECO:0000256" key="3">
    <source>
        <dbReference type="ARBA" id="ARBA00023125"/>
    </source>
</evidence>
<evidence type="ECO:0000256" key="1">
    <source>
        <dbReference type="ARBA" id="ARBA00004123"/>
    </source>
</evidence>
<evidence type="ECO:0000313" key="8">
    <source>
        <dbReference type="EMBL" id="EYU28054.1"/>
    </source>
</evidence>
<comment type="subcellular location">
    <subcellularLocation>
        <location evidence="1">Nucleus</location>
    </subcellularLocation>
</comment>
<protein>
    <recommendedName>
        <fullName evidence="7">TCP domain-containing protein</fullName>
    </recommendedName>
</protein>
<sequence>METTTRNKHNTNAFQESPHHQQDFSISSLSGGAGVHTPDRIMQVGFTSASSSRKRKKPAADVIQVRSGGGGGRKDKHSKVCTASGTTRDRRLRLSPKTAIQFYDVQDRLGYDRPSKAVDWLMNEAKSAIDALLLHPPPPPPPVPLPPPHDIYDNPVYSFDCFPPLSSSSCCSEFQVLPIVDETREEDSVLEHIYHHHQAFYTWNHNNSRSQISDRETMFSTQREPLQSIHNYPIITPNYSPPFPGIFNNNSSNSIQELLHMPNSFLHFQD</sequence>
<dbReference type="InterPro" id="IPR005333">
    <property type="entry name" value="Transcription_factor_TCP"/>
</dbReference>
<keyword evidence="3" id="KW-0238">DNA-binding</keyword>
<dbReference type="PROSITE" id="PS51369">
    <property type="entry name" value="TCP"/>
    <property type="match status" value="1"/>
</dbReference>
<dbReference type="Proteomes" id="UP000030748">
    <property type="component" value="Unassembled WGS sequence"/>
</dbReference>
<dbReference type="EMBL" id="KI631456">
    <property type="protein sequence ID" value="EYU28054.1"/>
    <property type="molecule type" value="Genomic_DNA"/>
</dbReference>
<dbReference type="AlphaFoldDB" id="A0A022QKF1"/>
<feature type="domain" description="TCP" evidence="7">
    <location>
        <begin position="73"/>
        <end position="132"/>
    </location>
</feature>
<dbReference type="KEGG" id="egt:105968447"/>
<evidence type="ECO:0000256" key="5">
    <source>
        <dbReference type="ARBA" id="ARBA00023242"/>
    </source>
</evidence>
<gene>
    <name evidence="8" type="ORF">MIMGU_mgv1a011793mg</name>
</gene>
<evidence type="ECO:0000259" key="7">
    <source>
        <dbReference type="PROSITE" id="PS51369"/>
    </source>
</evidence>
<keyword evidence="4" id="KW-0804">Transcription</keyword>
<evidence type="ECO:0000256" key="6">
    <source>
        <dbReference type="SAM" id="MobiDB-lite"/>
    </source>
</evidence>
<dbReference type="GO" id="GO:0005634">
    <property type="term" value="C:nucleus"/>
    <property type="evidence" value="ECO:0000318"/>
    <property type="project" value="GO_Central"/>
</dbReference>
<reference evidence="8 9" key="1">
    <citation type="journal article" date="2013" name="Proc. Natl. Acad. Sci. U.S.A.">
        <title>Fine-scale variation in meiotic recombination in Mimulus inferred from population shotgun sequencing.</title>
        <authorList>
            <person name="Hellsten U."/>
            <person name="Wright K.M."/>
            <person name="Jenkins J."/>
            <person name="Shu S."/>
            <person name="Yuan Y."/>
            <person name="Wessler S.R."/>
            <person name="Schmutz J."/>
            <person name="Willis J.H."/>
            <person name="Rokhsar D.S."/>
        </authorList>
    </citation>
    <scope>NUCLEOTIDE SEQUENCE [LARGE SCALE GENOMIC DNA]</scope>
    <source>
        <strain evidence="9">cv. DUN x IM62</strain>
    </source>
</reference>
<proteinExistence type="predicted"/>
<dbReference type="PANTHER" id="PTHR31072:SF240">
    <property type="entry name" value="TRANSCRIPTION FACTOR TCP10"/>
    <property type="match status" value="1"/>
</dbReference>
<dbReference type="OrthoDB" id="1927134at2759"/>
<evidence type="ECO:0000313" key="9">
    <source>
        <dbReference type="Proteomes" id="UP000030748"/>
    </source>
</evidence>
<keyword evidence="2" id="KW-0805">Transcription regulation</keyword>
<dbReference type="GO" id="GO:0003700">
    <property type="term" value="F:DNA-binding transcription factor activity"/>
    <property type="evidence" value="ECO:0000318"/>
    <property type="project" value="GO_Central"/>
</dbReference>
<dbReference type="GO" id="GO:0043565">
    <property type="term" value="F:sequence-specific DNA binding"/>
    <property type="evidence" value="ECO:0000318"/>
    <property type="project" value="GO_Central"/>
</dbReference>
<keyword evidence="9" id="KW-1185">Reference proteome</keyword>
<name>A0A022QKF1_ERYGU</name>